<organism evidence="2 3">
    <name type="scientific">Didymodactylos carnosus</name>
    <dbReference type="NCBI Taxonomy" id="1234261"/>
    <lineage>
        <taxon>Eukaryota</taxon>
        <taxon>Metazoa</taxon>
        <taxon>Spiralia</taxon>
        <taxon>Gnathifera</taxon>
        <taxon>Rotifera</taxon>
        <taxon>Eurotatoria</taxon>
        <taxon>Bdelloidea</taxon>
        <taxon>Philodinida</taxon>
        <taxon>Philodinidae</taxon>
        <taxon>Didymodactylos</taxon>
    </lineage>
</organism>
<feature type="repeat" description="TPR" evidence="1">
    <location>
        <begin position="16"/>
        <end position="49"/>
    </location>
</feature>
<dbReference type="Pfam" id="PF00515">
    <property type="entry name" value="TPR_1"/>
    <property type="match status" value="1"/>
</dbReference>
<name>A0A8S2YCJ2_9BILA</name>
<evidence type="ECO:0000313" key="2">
    <source>
        <dbReference type="EMBL" id="CAF4547037.1"/>
    </source>
</evidence>
<evidence type="ECO:0000313" key="3">
    <source>
        <dbReference type="Proteomes" id="UP000682733"/>
    </source>
</evidence>
<comment type="caution">
    <text evidence="2">The sequence shown here is derived from an EMBL/GenBank/DDBJ whole genome shotgun (WGS) entry which is preliminary data.</text>
</comment>
<feature type="non-terminal residue" evidence="2">
    <location>
        <position position="1"/>
    </location>
</feature>
<dbReference type="AlphaFoldDB" id="A0A8S2YCJ2"/>
<accession>A0A8S2YCJ2</accession>
<dbReference type="InterPro" id="IPR011990">
    <property type="entry name" value="TPR-like_helical_dom_sf"/>
</dbReference>
<dbReference type="SUPFAM" id="SSF48452">
    <property type="entry name" value="TPR-like"/>
    <property type="match status" value="1"/>
</dbReference>
<proteinExistence type="predicted"/>
<dbReference type="PROSITE" id="PS50005">
    <property type="entry name" value="TPR"/>
    <property type="match status" value="1"/>
</dbReference>
<dbReference type="SMART" id="SM00028">
    <property type="entry name" value="TPR"/>
    <property type="match status" value="1"/>
</dbReference>
<dbReference type="Gene3D" id="1.25.40.10">
    <property type="entry name" value="Tetratricopeptide repeat domain"/>
    <property type="match status" value="1"/>
</dbReference>
<sequence length="70" mass="8100">ALNDSLKALELDDKNVQAYLRKGLSAYHLGKKDEALESFTSGLKIDPNQDQLKIWRTKCEEEITRRYAFL</sequence>
<gene>
    <name evidence="2" type="ORF">TMI583_LOCUS49536</name>
</gene>
<protein>
    <submittedName>
        <fullName evidence="2">Uncharacterized protein</fullName>
    </submittedName>
</protein>
<evidence type="ECO:0000256" key="1">
    <source>
        <dbReference type="PROSITE-ProRule" id="PRU00339"/>
    </source>
</evidence>
<keyword evidence="1" id="KW-0802">TPR repeat</keyword>
<dbReference type="Proteomes" id="UP000682733">
    <property type="component" value="Unassembled WGS sequence"/>
</dbReference>
<dbReference type="InterPro" id="IPR019734">
    <property type="entry name" value="TPR_rpt"/>
</dbReference>
<dbReference type="EMBL" id="CAJOBA010108928">
    <property type="protein sequence ID" value="CAF4547037.1"/>
    <property type="molecule type" value="Genomic_DNA"/>
</dbReference>
<reference evidence="2" key="1">
    <citation type="submission" date="2021-02" db="EMBL/GenBank/DDBJ databases">
        <authorList>
            <person name="Nowell W R."/>
        </authorList>
    </citation>
    <scope>NUCLEOTIDE SEQUENCE</scope>
</reference>